<dbReference type="PANTHER" id="PTHR46082:SF6">
    <property type="entry name" value="AAA+ ATPASE DOMAIN-CONTAINING PROTEIN-RELATED"/>
    <property type="match status" value="1"/>
</dbReference>
<dbReference type="SMART" id="SM00028">
    <property type="entry name" value="TPR"/>
    <property type="match status" value="7"/>
</dbReference>
<dbReference type="CDD" id="cd01120">
    <property type="entry name" value="RecA-like_superfamily"/>
    <property type="match status" value="1"/>
</dbReference>
<keyword evidence="1" id="KW-1133">Transmembrane helix</keyword>
<proteinExistence type="predicted"/>
<dbReference type="RefSeq" id="WP_011292155.1">
    <property type="nucleotide sequence ID" value="NC_007333.1"/>
</dbReference>
<evidence type="ECO:0000256" key="1">
    <source>
        <dbReference type="SAM" id="Phobius"/>
    </source>
</evidence>
<reference evidence="2" key="1">
    <citation type="submission" date="2005-07" db="EMBL/GenBank/DDBJ databases">
        <title>Complete sequence of Thermobifida fusca YX.</title>
        <authorList>
            <consortium name="US DOE Joint Genome Institute"/>
            <person name="Copeland A."/>
            <person name="Lucas S."/>
            <person name="Lapidus A."/>
            <person name="Barry K."/>
            <person name="Detter J.C."/>
            <person name="Glavina T."/>
            <person name="Hammon N."/>
            <person name="Israni S."/>
            <person name="Pitluck S."/>
            <person name="Di Bartolo G."/>
            <person name="Chain P."/>
            <person name="Schmutz J."/>
            <person name="Larimer F."/>
            <person name="Land M."/>
            <person name="Lykidis A."/>
            <person name="Richardson P."/>
        </authorList>
    </citation>
    <scope>NUCLEOTIDE SEQUENCE</scope>
    <source>
        <strain evidence="2">YX</strain>
    </source>
</reference>
<dbReference type="InterPro" id="IPR019734">
    <property type="entry name" value="TPR_rpt"/>
</dbReference>
<dbReference type="PANTHER" id="PTHR46082">
    <property type="entry name" value="ATP/GTP-BINDING PROTEIN-RELATED"/>
    <property type="match status" value="1"/>
</dbReference>
<dbReference type="eggNOG" id="COG0457">
    <property type="taxonomic scope" value="Bacteria"/>
</dbReference>
<feature type="transmembrane region" description="Helical" evidence="1">
    <location>
        <begin position="36"/>
        <end position="53"/>
    </location>
</feature>
<organism evidence="2">
    <name type="scientific">Thermobifida fusca (strain YX)</name>
    <dbReference type="NCBI Taxonomy" id="269800"/>
    <lineage>
        <taxon>Bacteria</taxon>
        <taxon>Bacillati</taxon>
        <taxon>Actinomycetota</taxon>
        <taxon>Actinomycetes</taxon>
        <taxon>Streptosporangiales</taxon>
        <taxon>Nocardiopsidaceae</taxon>
        <taxon>Thermobifida</taxon>
    </lineage>
</organism>
<dbReference type="InterPro" id="IPR053137">
    <property type="entry name" value="NLR-like"/>
</dbReference>
<name>Q47P55_THEFY</name>
<dbReference type="EMBL" id="CP000088">
    <property type="protein sequence ID" value="AAZ55764.1"/>
    <property type="molecule type" value="Genomic_DNA"/>
</dbReference>
<accession>Q47P55</accession>
<protein>
    <submittedName>
        <fullName evidence="2">TPR repeat</fullName>
    </submittedName>
</protein>
<evidence type="ECO:0000313" key="2">
    <source>
        <dbReference type="EMBL" id="AAZ55764.1"/>
    </source>
</evidence>
<dbReference type="STRING" id="269800.Tfu_1729"/>
<dbReference type="InterPro" id="IPR011990">
    <property type="entry name" value="TPR-like_helical_dom_sf"/>
</dbReference>
<dbReference type="AlphaFoldDB" id="Q47P55"/>
<dbReference type="SUPFAM" id="SSF48452">
    <property type="entry name" value="TPR-like"/>
    <property type="match status" value="3"/>
</dbReference>
<sequence>MRRRSLWSFLIAGFFALVAVAPQLLAAYQVTVPWAVTVATVIAALAALALGAWQHRYEQDATRRDEQDRALSEGCLTLPSGRLPKVRDFSNPRDWGVHPAATSGATASIPPFVPRDVDEELRTHLATSTFVLVVGDSTAGKTRCAFEAVQAVLPHHTLIIPTTVSGIAAALRAAEQHPKCVLWLNDINTWFSAPELTREAVSRLLAPARRGHRVVVATLRAAEENQWRTIPEDSAVADTHRKVHDLLSRAHRIFLPRLFTPAERERARNYARDQRIADALQQADEYGIAEYLANGPQLLAEWESAWSANTDPQAPSHPRGAALIAAAVDLRRAGYASVLPRRLIEEVHGHYLDQQGGHRLNPEALDDAWQWATRPRRGTTRLLTPHDPDHVDVFDYLVDSVQRRTRAGDHVPEHVITTALTYAAATDAHSIGITAKADGRYRLAEHAHRQAYTTRADEHGPTHPDTLDSRNNLALALHDLGRLEEAETEYRAVLDAHRRILGDNHHRTLAIRSNLASLLQALGHFEKAEAEYHAVLDAHRRILGDNHPHTLTIRSNLASLLQALGHFEKAEAEYHAVLDAHRRILGDNHPHTLTIRSNLASLLQALGHFEKAEAEHRAVLDIRRRILGDNHPHTLTIRSNLASLLQGQGRLVEAAAEYHAVLDAYRRILGDNHPDTLAIRGSLASVLQALGHLEKAEAEYHAVLDAYRRILGDNHPDTLAIRGSLASVLQALGHLEKAEAEHRAVLDAYRRILGDNHPHTLISRNNLASLLQDQGRLVEAAAEHCDVLAIRRRVLGDNHPHTLISLENVASVLQALRLSVEELRGDDSDRNAPECRG</sequence>
<dbReference type="Gene3D" id="1.25.40.10">
    <property type="entry name" value="Tetratricopeptide repeat domain"/>
    <property type="match status" value="3"/>
</dbReference>
<gene>
    <name evidence="2" type="ordered locus">Tfu_1729</name>
</gene>
<keyword evidence="1" id="KW-0812">Transmembrane</keyword>
<dbReference type="HOGENOM" id="CLU_025616_0_0_11"/>
<dbReference type="Pfam" id="PF13374">
    <property type="entry name" value="TPR_10"/>
    <property type="match status" value="2"/>
</dbReference>
<dbReference type="KEGG" id="tfu:Tfu_1729"/>
<keyword evidence="1" id="KW-0472">Membrane</keyword>
<dbReference type="Pfam" id="PF13424">
    <property type="entry name" value="TPR_12"/>
    <property type="match status" value="3"/>
</dbReference>